<evidence type="ECO:0000259" key="8">
    <source>
        <dbReference type="PROSITE" id="PS50158"/>
    </source>
</evidence>
<dbReference type="InterPro" id="IPR052245">
    <property type="entry name" value="Plant_Stress_Dev_TF"/>
</dbReference>
<evidence type="ECO:0000259" key="10">
    <source>
        <dbReference type="PROSITE" id="PS51294"/>
    </source>
</evidence>
<comment type="caution">
    <text evidence="11">The sequence shown here is derived from an EMBL/GenBank/DDBJ whole genome shotgun (WGS) entry which is preliminary data.</text>
</comment>
<keyword evidence="4" id="KW-0804">Transcription</keyword>
<dbReference type="GO" id="GO:0008270">
    <property type="term" value="F:zinc ion binding"/>
    <property type="evidence" value="ECO:0007669"/>
    <property type="project" value="UniProtKB-KW"/>
</dbReference>
<dbReference type="SUPFAM" id="SSF46689">
    <property type="entry name" value="Homeodomain-like"/>
    <property type="match status" value="1"/>
</dbReference>
<dbReference type="AlphaFoldDB" id="A0A438EXG3"/>
<dbReference type="Pfam" id="PF00249">
    <property type="entry name" value="Myb_DNA-binding"/>
    <property type="match status" value="1"/>
</dbReference>
<keyword evidence="3" id="KW-0238">DNA-binding</keyword>
<feature type="domain" description="CCHC-type" evidence="8">
    <location>
        <begin position="3"/>
        <end position="18"/>
    </location>
</feature>
<name>A0A438EXG3_VITVI</name>
<dbReference type="GO" id="GO:0005634">
    <property type="term" value="C:nucleus"/>
    <property type="evidence" value="ECO:0007669"/>
    <property type="project" value="UniProtKB-SubCell"/>
</dbReference>
<dbReference type="PROSITE" id="PS50158">
    <property type="entry name" value="ZF_CCHC"/>
    <property type="match status" value="1"/>
</dbReference>
<comment type="subcellular location">
    <subcellularLocation>
        <location evidence="1">Nucleus</location>
    </subcellularLocation>
</comment>
<gene>
    <name evidence="11" type="primary">MYBS3_7</name>
    <name evidence="11" type="ORF">CK203_072059</name>
</gene>
<dbReference type="InterPro" id="IPR001878">
    <property type="entry name" value="Znf_CCHC"/>
</dbReference>
<dbReference type="GO" id="GO:0003677">
    <property type="term" value="F:DNA binding"/>
    <property type="evidence" value="ECO:0007669"/>
    <property type="project" value="UniProtKB-KW"/>
</dbReference>
<evidence type="ECO:0000256" key="5">
    <source>
        <dbReference type="ARBA" id="ARBA00023242"/>
    </source>
</evidence>
<evidence type="ECO:0000313" key="12">
    <source>
        <dbReference type="Proteomes" id="UP000288805"/>
    </source>
</evidence>
<evidence type="ECO:0000256" key="2">
    <source>
        <dbReference type="ARBA" id="ARBA00023015"/>
    </source>
</evidence>
<accession>A0A438EXG3</accession>
<dbReference type="PROSITE" id="PS50090">
    <property type="entry name" value="MYB_LIKE"/>
    <property type="match status" value="1"/>
</dbReference>
<dbReference type="Proteomes" id="UP000288805">
    <property type="component" value="Unassembled WGS sequence"/>
</dbReference>
<evidence type="ECO:0000256" key="3">
    <source>
        <dbReference type="ARBA" id="ARBA00023125"/>
    </source>
</evidence>
<evidence type="ECO:0000256" key="4">
    <source>
        <dbReference type="ARBA" id="ARBA00023163"/>
    </source>
</evidence>
<feature type="domain" description="SANT" evidence="9">
    <location>
        <begin position="146"/>
        <end position="194"/>
    </location>
</feature>
<keyword evidence="5" id="KW-0539">Nucleus</keyword>
<feature type="domain" description="Myb-like" evidence="7">
    <location>
        <begin position="145"/>
        <end position="190"/>
    </location>
</feature>
<keyword evidence="6" id="KW-0863">Zinc-finger</keyword>
<evidence type="ECO:0000259" key="7">
    <source>
        <dbReference type="PROSITE" id="PS50090"/>
    </source>
</evidence>
<dbReference type="InterPro" id="IPR009057">
    <property type="entry name" value="Homeodomain-like_sf"/>
</dbReference>
<organism evidence="11 12">
    <name type="scientific">Vitis vinifera</name>
    <name type="common">Grape</name>
    <dbReference type="NCBI Taxonomy" id="29760"/>
    <lineage>
        <taxon>Eukaryota</taxon>
        <taxon>Viridiplantae</taxon>
        <taxon>Streptophyta</taxon>
        <taxon>Embryophyta</taxon>
        <taxon>Tracheophyta</taxon>
        <taxon>Spermatophyta</taxon>
        <taxon>Magnoliopsida</taxon>
        <taxon>eudicotyledons</taxon>
        <taxon>Gunneridae</taxon>
        <taxon>Pentapetalae</taxon>
        <taxon>rosids</taxon>
        <taxon>Vitales</taxon>
        <taxon>Vitaceae</taxon>
        <taxon>Viteae</taxon>
        <taxon>Vitis</taxon>
    </lineage>
</organism>
<feature type="domain" description="HTH myb-type" evidence="10">
    <location>
        <begin position="145"/>
        <end position="194"/>
    </location>
</feature>
<evidence type="ECO:0000256" key="6">
    <source>
        <dbReference type="PROSITE-ProRule" id="PRU00047"/>
    </source>
</evidence>
<evidence type="ECO:0000256" key="1">
    <source>
        <dbReference type="ARBA" id="ARBA00004123"/>
    </source>
</evidence>
<dbReference type="NCBIfam" id="TIGR01557">
    <property type="entry name" value="myb_SHAQKYF"/>
    <property type="match status" value="1"/>
</dbReference>
<keyword evidence="2" id="KW-0805">Transcription regulation</keyword>
<evidence type="ECO:0000313" key="11">
    <source>
        <dbReference type="EMBL" id="RVW52439.1"/>
    </source>
</evidence>
<reference evidence="11 12" key="1">
    <citation type="journal article" date="2018" name="PLoS Genet.">
        <title>Population sequencing reveals clonal diversity and ancestral inbreeding in the grapevine cultivar Chardonnay.</title>
        <authorList>
            <person name="Roach M.J."/>
            <person name="Johnson D.L."/>
            <person name="Bohlmann J."/>
            <person name="van Vuuren H.J."/>
            <person name="Jones S.J."/>
            <person name="Pretorius I.S."/>
            <person name="Schmidt S.A."/>
            <person name="Borneman A.R."/>
        </authorList>
    </citation>
    <scope>NUCLEOTIDE SEQUENCE [LARGE SCALE GENOMIC DNA]</scope>
    <source>
        <strain evidence="12">cv. Chardonnay</strain>
        <tissue evidence="11">Leaf</tissue>
    </source>
</reference>
<dbReference type="SMART" id="SM00717">
    <property type="entry name" value="SANT"/>
    <property type="match status" value="1"/>
</dbReference>
<dbReference type="PANTHER" id="PTHR44191:SF62">
    <property type="entry name" value="OS04G0341900 PROTEIN"/>
    <property type="match status" value="1"/>
</dbReference>
<keyword evidence="6" id="KW-0479">Metal-binding</keyword>
<dbReference type="InterPro" id="IPR017884">
    <property type="entry name" value="SANT_dom"/>
</dbReference>
<dbReference type="PANTHER" id="PTHR44191">
    <property type="entry name" value="TRANSCRIPTION FACTOR KUA1"/>
    <property type="match status" value="1"/>
</dbReference>
<dbReference type="FunFam" id="1.10.10.60:FF:000009">
    <property type="entry name" value="transcription factor MYB1R1"/>
    <property type="match status" value="1"/>
</dbReference>
<dbReference type="EMBL" id="QGNW01001168">
    <property type="protein sequence ID" value="RVW52439.1"/>
    <property type="molecule type" value="Genomic_DNA"/>
</dbReference>
<dbReference type="InterPro" id="IPR017930">
    <property type="entry name" value="Myb_dom"/>
</dbReference>
<dbReference type="GO" id="GO:0006355">
    <property type="term" value="P:regulation of DNA-templated transcription"/>
    <property type="evidence" value="ECO:0007669"/>
    <property type="project" value="UniProtKB-ARBA"/>
</dbReference>
<dbReference type="PROSITE" id="PS51293">
    <property type="entry name" value="SANT"/>
    <property type="match status" value="1"/>
</dbReference>
<keyword evidence="6" id="KW-0862">Zinc</keyword>
<dbReference type="PROSITE" id="PS51294">
    <property type="entry name" value="HTH_MYB"/>
    <property type="match status" value="1"/>
</dbReference>
<dbReference type="Gene3D" id="1.10.10.60">
    <property type="entry name" value="Homeodomain-like"/>
    <property type="match status" value="1"/>
</dbReference>
<protein>
    <submittedName>
        <fullName evidence="11">Transcription factor MYBS3</fullName>
    </submittedName>
</protein>
<sequence>MGRKCSHCGNIGHNSRTCTTLRGSSGVSSSSLTGGVKLFGVQLEMPSTTPLPMKKSFSLDCLPSSSSTPSSSTSSRVSADENSDKFSRGYLSDGLIARTQERKKGYSITRLLSSFELSLYFSSSIILCFRWGTKFSFSAKWSGVPWTEEEHRTFLLGLEKLGRGDWRGISRNFVTTRTPTQVASHAQKYFLRQSSLNKKKRRPSLFDLVRASLAVESSKFSFHLVNPSIPQPNQPSIPCGFSLKTTNSTLLDLNF</sequence>
<evidence type="ECO:0000259" key="9">
    <source>
        <dbReference type="PROSITE" id="PS51293"/>
    </source>
</evidence>
<proteinExistence type="predicted"/>
<dbReference type="CDD" id="cd00167">
    <property type="entry name" value="SANT"/>
    <property type="match status" value="1"/>
</dbReference>
<dbReference type="InterPro" id="IPR001005">
    <property type="entry name" value="SANT/Myb"/>
</dbReference>
<dbReference type="InterPro" id="IPR006447">
    <property type="entry name" value="Myb_dom_plants"/>
</dbReference>